<evidence type="ECO:0000256" key="8">
    <source>
        <dbReference type="SAM" id="Phobius"/>
    </source>
</evidence>
<sequence>MLLGRLDEIFIEIFIMSTTQEEQSNKLKQETKSVEKWGATLGISIGVFIFALDVYIVNLGLPIMVESLHTSFATIQWVVLSYLLAIAIFVLSAAKLGDMWSKKQLYIIGMIVFTISSLLCGLAPNVGFLIAFRALQGLGAAFLSGLGTAMIVEVFPPEERGLGLGIRAGVFGLGITLGPTVGGLLISLGGWPLIFFVNVPIGIVGSLIVARLVPPSVVTGSKQGFDVIGTLILTITLTCFTLAITLLQNGSSSHTVLALFVISAISLACFLLVESRLLEPMLDLTIFRSLEFSLGLTLRFLGNFVMAGVIFMLPFFLELVKHYPTKQVGLLLAVPPVLIVLTAPIAGILADRFGALAISLIGLILMAVGCLLLSTFDTELTIRNYILAIIPYGLGVGMFQSPNNSAIMGASPKGQLGLASGLLSLSRILGQTAGVPLVGALFSFVAIASAKLAPNIDVTNAPIEAIVLGTQTTFRIVAALLIASIILTGLLWLLEHKKAKASQVMENLPDY</sequence>
<dbReference type="Proteomes" id="UP000010475">
    <property type="component" value="Chromosome"/>
</dbReference>
<evidence type="ECO:0000256" key="7">
    <source>
        <dbReference type="ARBA" id="ARBA00023136"/>
    </source>
</evidence>
<evidence type="ECO:0000313" key="10">
    <source>
        <dbReference type="EMBL" id="AFZ22675.1"/>
    </source>
</evidence>
<keyword evidence="11" id="KW-1185">Reference proteome</keyword>
<dbReference type="InterPro" id="IPR036259">
    <property type="entry name" value="MFS_trans_sf"/>
</dbReference>
<feature type="transmembrane region" description="Helical" evidence="8">
    <location>
        <begin position="328"/>
        <end position="349"/>
    </location>
</feature>
<protein>
    <submittedName>
        <fullName evidence="10">Drug resistance transporter, EmrB/QacA subfamily</fullName>
    </submittedName>
</protein>
<evidence type="ECO:0000256" key="5">
    <source>
        <dbReference type="ARBA" id="ARBA00022692"/>
    </source>
</evidence>
<feature type="transmembrane region" description="Helical" evidence="8">
    <location>
        <begin position="164"/>
        <end position="187"/>
    </location>
</feature>
<dbReference type="PATRIC" id="fig|56107.3.peg.348"/>
<dbReference type="PANTHER" id="PTHR42718:SF9">
    <property type="entry name" value="MAJOR FACILITATOR SUPERFAMILY MULTIDRUG TRANSPORTER MFSC"/>
    <property type="match status" value="1"/>
</dbReference>
<dbReference type="NCBIfam" id="TIGR00711">
    <property type="entry name" value="efflux_EmrB"/>
    <property type="match status" value="1"/>
</dbReference>
<keyword evidence="4" id="KW-1003">Cell membrane</keyword>
<feature type="transmembrane region" description="Helical" evidence="8">
    <location>
        <begin position="433"/>
        <end position="453"/>
    </location>
</feature>
<name>K9WQL5_9NOST</name>
<dbReference type="SUPFAM" id="SSF103473">
    <property type="entry name" value="MFS general substrate transporter"/>
    <property type="match status" value="1"/>
</dbReference>
<feature type="transmembrane region" description="Helical" evidence="8">
    <location>
        <begin position="382"/>
        <end position="399"/>
    </location>
</feature>
<feature type="transmembrane region" description="Helical" evidence="8">
    <location>
        <begin position="73"/>
        <end position="93"/>
    </location>
</feature>
<keyword evidence="3" id="KW-0813">Transport</keyword>
<organism evidence="10 11">
    <name type="scientific">Cylindrospermum stagnale PCC 7417</name>
    <dbReference type="NCBI Taxonomy" id="56107"/>
    <lineage>
        <taxon>Bacteria</taxon>
        <taxon>Bacillati</taxon>
        <taxon>Cyanobacteriota</taxon>
        <taxon>Cyanophyceae</taxon>
        <taxon>Nostocales</taxon>
        <taxon>Nostocaceae</taxon>
        <taxon>Cylindrospermum</taxon>
    </lineage>
</organism>
<dbReference type="CDD" id="cd17321">
    <property type="entry name" value="MFS_MMR_MDR_like"/>
    <property type="match status" value="1"/>
</dbReference>
<dbReference type="AlphaFoldDB" id="K9WQL5"/>
<evidence type="ECO:0000256" key="4">
    <source>
        <dbReference type="ARBA" id="ARBA00022475"/>
    </source>
</evidence>
<evidence type="ECO:0000313" key="11">
    <source>
        <dbReference type="Proteomes" id="UP000010475"/>
    </source>
</evidence>
<keyword evidence="6 8" id="KW-1133">Transmembrane helix</keyword>
<dbReference type="GO" id="GO:0005886">
    <property type="term" value="C:plasma membrane"/>
    <property type="evidence" value="ECO:0007669"/>
    <property type="project" value="UniProtKB-SubCell"/>
</dbReference>
<dbReference type="GO" id="GO:0022857">
    <property type="term" value="F:transmembrane transporter activity"/>
    <property type="evidence" value="ECO:0007669"/>
    <property type="project" value="InterPro"/>
</dbReference>
<dbReference type="Gene3D" id="1.20.1720.10">
    <property type="entry name" value="Multidrug resistance protein D"/>
    <property type="match status" value="1"/>
</dbReference>
<feature type="transmembrane region" description="Helical" evidence="8">
    <location>
        <begin position="356"/>
        <end position="376"/>
    </location>
</feature>
<feature type="transmembrane region" description="Helical" evidence="8">
    <location>
        <begin position="37"/>
        <end position="61"/>
    </location>
</feature>
<comment type="similarity">
    <text evidence="2">Belongs to the major facilitator superfamily. EmrB family.</text>
</comment>
<evidence type="ECO:0000259" key="9">
    <source>
        <dbReference type="PROSITE" id="PS50850"/>
    </source>
</evidence>
<evidence type="ECO:0000256" key="1">
    <source>
        <dbReference type="ARBA" id="ARBA00004651"/>
    </source>
</evidence>
<comment type="subcellular location">
    <subcellularLocation>
        <location evidence="1">Cell membrane</location>
        <topology evidence="1">Multi-pass membrane protein</topology>
    </subcellularLocation>
</comment>
<dbReference type="PROSITE" id="PS50850">
    <property type="entry name" value="MFS"/>
    <property type="match status" value="1"/>
</dbReference>
<dbReference type="eggNOG" id="COG2814">
    <property type="taxonomic scope" value="Bacteria"/>
</dbReference>
<dbReference type="InterPro" id="IPR020846">
    <property type="entry name" value="MFS_dom"/>
</dbReference>
<evidence type="ECO:0000256" key="2">
    <source>
        <dbReference type="ARBA" id="ARBA00008537"/>
    </source>
</evidence>
<dbReference type="Gene3D" id="1.20.1250.20">
    <property type="entry name" value="MFS general substrate transporter like domains"/>
    <property type="match status" value="1"/>
</dbReference>
<accession>K9WQL5</accession>
<feature type="transmembrane region" description="Helical" evidence="8">
    <location>
        <begin position="130"/>
        <end position="152"/>
    </location>
</feature>
<dbReference type="PRINTS" id="PR01036">
    <property type="entry name" value="TCRTETB"/>
</dbReference>
<dbReference type="EMBL" id="CP003642">
    <property type="protein sequence ID" value="AFZ22675.1"/>
    <property type="molecule type" value="Genomic_DNA"/>
</dbReference>
<feature type="transmembrane region" description="Helical" evidence="8">
    <location>
        <begin position="294"/>
        <end position="316"/>
    </location>
</feature>
<dbReference type="HOGENOM" id="CLU_000960_28_3_3"/>
<keyword evidence="5 8" id="KW-0812">Transmembrane</keyword>
<feature type="transmembrane region" description="Helical" evidence="8">
    <location>
        <begin position="193"/>
        <end position="213"/>
    </location>
</feature>
<feature type="transmembrane region" description="Helical" evidence="8">
    <location>
        <begin position="473"/>
        <end position="494"/>
    </location>
</feature>
<dbReference type="InterPro" id="IPR004638">
    <property type="entry name" value="EmrB-like"/>
</dbReference>
<dbReference type="Pfam" id="PF07690">
    <property type="entry name" value="MFS_1"/>
    <property type="match status" value="1"/>
</dbReference>
<evidence type="ECO:0000256" key="3">
    <source>
        <dbReference type="ARBA" id="ARBA00022448"/>
    </source>
</evidence>
<feature type="domain" description="Major facilitator superfamily (MFS) profile" evidence="9">
    <location>
        <begin position="39"/>
        <end position="496"/>
    </location>
</feature>
<dbReference type="InterPro" id="IPR011701">
    <property type="entry name" value="MFS"/>
</dbReference>
<evidence type="ECO:0000256" key="6">
    <source>
        <dbReference type="ARBA" id="ARBA00022989"/>
    </source>
</evidence>
<gene>
    <name evidence="10" type="ORF">Cylst_0312</name>
</gene>
<reference evidence="10 11" key="1">
    <citation type="submission" date="2012-06" db="EMBL/GenBank/DDBJ databases">
        <title>Finished chromosome of genome of Cylindrospermum stagnale PCC 7417.</title>
        <authorList>
            <consortium name="US DOE Joint Genome Institute"/>
            <person name="Gugger M."/>
            <person name="Coursin T."/>
            <person name="Rippka R."/>
            <person name="Tandeau De Marsac N."/>
            <person name="Huntemann M."/>
            <person name="Wei C.-L."/>
            <person name="Han J."/>
            <person name="Detter J.C."/>
            <person name="Han C."/>
            <person name="Tapia R."/>
            <person name="Chen A."/>
            <person name="Kyrpides N."/>
            <person name="Mavromatis K."/>
            <person name="Markowitz V."/>
            <person name="Szeto E."/>
            <person name="Ivanova N."/>
            <person name="Pagani I."/>
            <person name="Pati A."/>
            <person name="Goodwin L."/>
            <person name="Nordberg H.P."/>
            <person name="Cantor M.N."/>
            <person name="Hua S.X."/>
            <person name="Woyke T."/>
            <person name="Kerfeld C.A."/>
        </authorList>
    </citation>
    <scope>NUCLEOTIDE SEQUENCE [LARGE SCALE GENOMIC DNA]</scope>
    <source>
        <strain evidence="10 11">PCC 7417</strain>
    </source>
</reference>
<dbReference type="PANTHER" id="PTHR42718">
    <property type="entry name" value="MAJOR FACILITATOR SUPERFAMILY MULTIDRUG TRANSPORTER MFSC"/>
    <property type="match status" value="1"/>
</dbReference>
<feature type="transmembrane region" description="Helical" evidence="8">
    <location>
        <begin position="105"/>
        <end position="124"/>
    </location>
</feature>
<dbReference type="STRING" id="56107.Cylst_0312"/>
<keyword evidence="7 8" id="KW-0472">Membrane</keyword>
<feature type="transmembrane region" description="Helical" evidence="8">
    <location>
        <begin position="253"/>
        <end position="273"/>
    </location>
</feature>
<feature type="transmembrane region" description="Helical" evidence="8">
    <location>
        <begin position="225"/>
        <end position="247"/>
    </location>
</feature>
<dbReference type="KEGG" id="csg:Cylst_0312"/>
<proteinExistence type="inferred from homology"/>